<accession>A0ABT2TKK4</accession>
<reference evidence="1 2" key="1">
    <citation type="journal article" date="2021" name="ISME Commun">
        <title>Automated analysis of genomic sequences facilitates high-throughput and comprehensive description of bacteria.</title>
        <authorList>
            <person name="Hitch T.C.A."/>
        </authorList>
    </citation>
    <scope>NUCLEOTIDE SEQUENCE [LARGE SCALE GENOMIC DNA]</scope>
    <source>
        <strain evidence="1 2">Sanger_109</strain>
    </source>
</reference>
<sequence length="233" mass="26609">MKKDLTELVFILDRSGSMAGLESDTIGGFNGMLKKQKKQSGEANVTTVLFDDCYELIHDRFPLRAVRELSGEDYYVRGCTALLDAVGKTIQKMIHIQRHLPEELRAEKVIFVITTDGLENASKEYGYSQIRSMIEHEKQKYGWEFLFLGANMDAVSEARKFGIDADRSVTFQNDSEGIALNYRAVEETLSCMRAAACMADVDGSWKKDIEKDFKKRNQKKVFRYTRRCGSDIR</sequence>
<protein>
    <submittedName>
        <fullName evidence="1">VWA domain-containing protein</fullName>
    </submittedName>
</protein>
<dbReference type="RefSeq" id="WP_158425451.1">
    <property type="nucleotide sequence ID" value="NZ_JAOQJQ010000004.1"/>
</dbReference>
<comment type="caution">
    <text evidence="1">The sequence shown here is derived from an EMBL/GenBank/DDBJ whole genome shotgun (WGS) entry which is preliminary data.</text>
</comment>
<dbReference type="InterPro" id="IPR036465">
    <property type="entry name" value="vWFA_dom_sf"/>
</dbReference>
<evidence type="ECO:0000313" key="2">
    <source>
        <dbReference type="Proteomes" id="UP001652442"/>
    </source>
</evidence>
<keyword evidence="2" id="KW-1185">Reference proteome</keyword>
<organism evidence="1 2">
    <name type="scientific">Brotonthovivens ammoniilytica</name>
    <dbReference type="NCBI Taxonomy" id="2981725"/>
    <lineage>
        <taxon>Bacteria</taxon>
        <taxon>Bacillati</taxon>
        <taxon>Bacillota</taxon>
        <taxon>Clostridia</taxon>
        <taxon>Lachnospirales</taxon>
        <taxon>Lachnospiraceae</taxon>
        <taxon>Brotonthovivens</taxon>
    </lineage>
</organism>
<dbReference type="EMBL" id="JAOQJQ010000004">
    <property type="protein sequence ID" value="MCU6762744.1"/>
    <property type="molecule type" value="Genomic_DNA"/>
</dbReference>
<dbReference type="Gene3D" id="3.40.50.410">
    <property type="entry name" value="von Willebrand factor, type A domain"/>
    <property type="match status" value="1"/>
</dbReference>
<proteinExistence type="predicted"/>
<gene>
    <name evidence="1" type="ORF">OCV88_10400</name>
</gene>
<name>A0ABT2TKK4_9FIRM</name>
<dbReference type="SUPFAM" id="SSF53300">
    <property type="entry name" value="vWA-like"/>
    <property type="match status" value="1"/>
</dbReference>
<evidence type="ECO:0000313" key="1">
    <source>
        <dbReference type="EMBL" id="MCU6762744.1"/>
    </source>
</evidence>
<dbReference type="Proteomes" id="UP001652442">
    <property type="component" value="Unassembled WGS sequence"/>
</dbReference>